<dbReference type="GO" id="GO:0003774">
    <property type="term" value="F:cytoskeletal motor activity"/>
    <property type="evidence" value="ECO:0007669"/>
    <property type="project" value="InterPro"/>
</dbReference>
<evidence type="ECO:0000256" key="8">
    <source>
        <dbReference type="ARBA" id="ARBA00023237"/>
    </source>
</evidence>
<dbReference type="PRINTS" id="PR01008">
    <property type="entry name" value="FLGLRINGFLGH"/>
</dbReference>
<evidence type="ECO:0000256" key="7">
    <source>
        <dbReference type="ARBA" id="ARBA00023143"/>
    </source>
</evidence>
<comment type="subunit">
    <text evidence="4 9">The basal body constitutes a major portion of the flagellar organelle and consists of four rings (L,P,S, and M) mounted on a central rod.</text>
</comment>
<dbReference type="PROSITE" id="PS51257">
    <property type="entry name" value="PROKAR_LIPOPROTEIN"/>
    <property type="match status" value="1"/>
</dbReference>
<dbReference type="RefSeq" id="WP_151124452.1">
    <property type="nucleotide sequence ID" value="NZ_CP088081.1"/>
</dbReference>
<evidence type="ECO:0000256" key="3">
    <source>
        <dbReference type="ARBA" id="ARBA00006929"/>
    </source>
</evidence>
<dbReference type="InterPro" id="IPR000527">
    <property type="entry name" value="Flag_Lring"/>
</dbReference>
<evidence type="ECO:0000256" key="4">
    <source>
        <dbReference type="ARBA" id="ARBA00011439"/>
    </source>
</evidence>
<accession>A0A643FAK2</accession>
<dbReference type="GO" id="GO:0009279">
    <property type="term" value="C:cell outer membrane"/>
    <property type="evidence" value="ECO:0007669"/>
    <property type="project" value="UniProtKB-SubCell"/>
</dbReference>
<sequence>MRTPFILALLASTALAACTTPYVVPEVQFPTATAPAVPASGPLAWEAQQPVPVAQPGQAGVTGGIFQSAQYRPLFEDYRARHVGDTLLVQIVERVSASQSATSTLGKKGSVDASVSAAPFVSPSWLTKLSATGSSNNTFEGKGSTGTSNDFSGTITASVIGVLPNGHLLIAGEKQVGVNHNVDTLRFTGEVDPRAIQPGNMVQSARIANVRVQHKGDGQMADTQGIGWLARFFLNLLPI</sequence>
<evidence type="ECO:0000313" key="11">
    <source>
        <dbReference type="EMBL" id="KAB0581082.1"/>
    </source>
</evidence>
<evidence type="ECO:0000256" key="9">
    <source>
        <dbReference type="HAMAP-Rule" id="MF_00415"/>
    </source>
</evidence>
<dbReference type="HAMAP" id="MF_00415">
    <property type="entry name" value="FlgH"/>
    <property type="match status" value="1"/>
</dbReference>
<feature type="chain" id="PRO_5025039493" description="Flagellar L-ring protein" evidence="10">
    <location>
        <begin position="17"/>
        <end position="239"/>
    </location>
</feature>
<dbReference type="PANTHER" id="PTHR34933">
    <property type="entry name" value="FLAGELLAR L-RING PROTEIN"/>
    <property type="match status" value="1"/>
</dbReference>
<proteinExistence type="inferred from homology"/>
<evidence type="ECO:0000256" key="1">
    <source>
        <dbReference type="ARBA" id="ARBA00002591"/>
    </source>
</evidence>
<dbReference type="GO" id="GO:0009427">
    <property type="term" value="C:bacterial-type flagellum basal body, distal rod, L ring"/>
    <property type="evidence" value="ECO:0007669"/>
    <property type="project" value="InterPro"/>
</dbReference>
<evidence type="ECO:0000256" key="5">
    <source>
        <dbReference type="ARBA" id="ARBA00022729"/>
    </source>
</evidence>
<keyword evidence="8 9" id="KW-0998">Cell outer membrane</keyword>
<dbReference type="GO" id="GO:0071973">
    <property type="term" value="P:bacterial-type flagellum-dependent cell motility"/>
    <property type="evidence" value="ECO:0007669"/>
    <property type="project" value="InterPro"/>
</dbReference>
<evidence type="ECO:0000256" key="6">
    <source>
        <dbReference type="ARBA" id="ARBA00023136"/>
    </source>
</evidence>
<keyword evidence="5 9" id="KW-0732">Signal</keyword>
<evidence type="ECO:0000256" key="10">
    <source>
        <dbReference type="SAM" id="SignalP"/>
    </source>
</evidence>
<name>A0A643FAK2_IDEDE</name>
<keyword evidence="11" id="KW-0969">Cilium</keyword>
<dbReference type="PANTHER" id="PTHR34933:SF3">
    <property type="entry name" value="FLAGELLAR L-RING PROTEIN"/>
    <property type="match status" value="1"/>
</dbReference>
<evidence type="ECO:0000313" key="12">
    <source>
        <dbReference type="Proteomes" id="UP000430120"/>
    </source>
</evidence>
<dbReference type="AlphaFoldDB" id="A0A643FAK2"/>
<comment type="function">
    <text evidence="1 9">Assembles around the rod to form the L-ring and probably protects the motor/basal body from shearing forces during rotation.</text>
</comment>
<dbReference type="Pfam" id="PF02107">
    <property type="entry name" value="FlgH"/>
    <property type="match status" value="1"/>
</dbReference>
<comment type="subcellular location">
    <subcellularLocation>
        <location evidence="9">Cell outer membrane</location>
        <topology evidence="9">Lipid-anchor</topology>
    </subcellularLocation>
    <subcellularLocation>
        <location evidence="9">Bacterial flagellum basal body</location>
    </subcellularLocation>
    <subcellularLocation>
        <location evidence="2">Membrane</location>
    </subcellularLocation>
</comment>
<evidence type="ECO:0000256" key="2">
    <source>
        <dbReference type="ARBA" id="ARBA00004370"/>
    </source>
</evidence>
<keyword evidence="11" id="KW-0282">Flagellum</keyword>
<dbReference type="OrthoDB" id="9789463at2"/>
<gene>
    <name evidence="9" type="primary">flgH</name>
    <name evidence="11" type="ORF">F7Q92_12440</name>
</gene>
<reference evidence="11 12" key="1">
    <citation type="submission" date="2019-09" db="EMBL/GenBank/DDBJ databases">
        <title>Draft genome sequences of 48 bacterial type strains from the CCUG.</title>
        <authorList>
            <person name="Tunovic T."/>
            <person name="Pineiro-Iglesias B."/>
            <person name="Unosson C."/>
            <person name="Inganas E."/>
            <person name="Ohlen M."/>
            <person name="Cardew S."/>
            <person name="Jensie-Markopoulos S."/>
            <person name="Salva-Serra F."/>
            <person name="Jaen-Luchoro D."/>
            <person name="Karlsson R."/>
            <person name="Svensson-Stadler L."/>
            <person name="Chun J."/>
            <person name="Moore E."/>
        </authorList>
    </citation>
    <scope>NUCLEOTIDE SEQUENCE [LARGE SCALE GENOMIC DNA]</scope>
    <source>
        <strain evidence="11 12">CCUG 30977</strain>
    </source>
</reference>
<keyword evidence="11" id="KW-0966">Cell projection</keyword>
<keyword evidence="7 9" id="KW-0975">Bacterial flagellum</keyword>
<feature type="signal peptide" evidence="10">
    <location>
        <begin position="1"/>
        <end position="16"/>
    </location>
</feature>
<protein>
    <recommendedName>
        <fullName evidence="9">Flagellar L-ring protein</fullName>
    </recommendedName>
    <alternativeName>
        <fullName evidence="9">Basal body L-ring protein</fullName>
    </alternativeName>
</protein>
<comment type="caution">
    <text evidence="11">The sequence shown here is derived from an EMBL/GenBank/DDBJ whole genome shotgun (WGS) entry which is preliminary data.</text>
</comment>
<keyword evidence="6 9" id="KW-0472">Membrane</keyword>
<dbReference type="EMBL" id="VZPB01000027">
    <property type="protein sequence ID" value="KAB0581082.1"/>
    <property type="molecule type" value="Genomic_DNA"/>
</dbReference>
<comment type="similarity">
    <text evidence="3 9">Belongs to the FlgH family.</text>
</comment>
<keyword evidence="12" id="KW-1185">Reference proteome</keyword>
<dbReference type="Proteomes" id="UP000430120">
    <property type="component" value="Unassembled WGS sequence"/>
</dbReference>
<organism evidence="11 12">
    <name type="scientific">Ideonella dechloratans</name>
    <dbReference type="NCBI Taxonomy" id="36863"/>
    <lineage>
        <taxon>Bacteria</taxon>
        <taxon>Pseudomonadati</taxon>
        <taxon>Pseudomonadota</taxon>
        <taxon>Betaproteobacteria</taxon>
        <taxon>Burkholderiales</taxon>
        <taxon>Sphaerotilaceae</taxon>
        <taxon>Ideonella</taxon>
    </lineage>
</organism>
<keyword evidence="9" id="KW-0449">Lipoprotein</keyword>